<dbReference type="Gene3D" id="1.10.260.50">
    <property type="match status" value="1"/>
</dbReference>
<evidence type="ECO:0000256" key="5">
    <source>
        <dbReference type="ARBA" id="ARBA00022723"/>
    </source>
</evidence>
<comment type="caution">
    <text evidence="10">Lacks conserved residue(s) required for the propagation of feature annotation.</text>
</comment>
<dbReference type="EMBL" id="LFVU01000027">
    <property type="protein sequence ID" value="KMT21296.1"/>
    <property type="molecule type" value="Genomic_DNA"/>
</dbReference>
<evidence type="ECO:0000256" key="10">
    <source>
        <dbReference type="HAMAP-Rule" id="MF_00331"/>
    </source>
</evidence>
<keyword evidence="6 10" id="KW-0663">Pyridoxal phosphate</keyword>
<dbReference type="InterPro" id="IPR000192">
    <property type="entry name" value="Aminotrans_V_dom"/>
</dbReference>
<dbReference type="HAMAP" id="MF_00331">
    <property type="entry name" value="Cys_desulf_IscS"/>
    <property type="match status" value="1"/>
</dbReference>
<dbReference type="GO" id="GO:0031071">
    <property type="term" value="F:cysteine desulfurase activity"/>
    <property type="evidence" value="ECO:0007669"/>
    <property type="project" value="UniProtKB-UniRule"/>
</dbReference>
<dbReference type="GO" id="GO:0044571">
    <property type="term" value="P:[2Fe-2S] cluster assembly"/>
    <property type="evidence" value="ECO:0007669"/>
    <property type="project" value="UniProtKB-UniRule"/>
</dbReference>
<dbReference type="Proteomes" id="UP000036756">
    <property type="component" value="Unassembled WGS sequence"/>
</dbReference>
<protein>
    <recommendedName>
        <fullName evidence="10">Cysteine desulfurase IscS</fullName>
        <ecNumber evidence="10">2.8.1.7</ecNumber>
    </recommendedName>
</protein>
<dbReference type="FunFam" id="3.40.640.10:FF:000084">
    <property type="entry name" value="IscS-like cysteine desulfurase"/>
    <property type="match status" value="1"/>
</dbReference>
<evidence type="ECO:0000256" key="2">
    <source>
        <dbReference type="ARBA" id="ARBA00006490"/>
    </source>
</evidence>
<gene>
    <name evidence="10 13" type="primary">iscS</name>
    <name evidence="13" type="ORF">CLCY_2c00560</name>
</gene>
<dbReference type="PANTHER" id="PTHR11601:SF34">
    <property type="entry name" value="CYSTEINE DESULFURASE"/>
    <property type="match status" value="1"/>
</dbReference>
<feature type="binding site" description="via persulfide group" evidence="10">
    <location>
        <position position="327"/>
    </location>
    <ligand>
        <name>[2Fe-2S] cluster</name>
        <dbReference type="ChEBI" id="CHEBI:190135"/>
        <note>ligand shared with IscU</note>
    </ligand>
</feature>
<dbReference type="InterPro" id="IPR015421">
    <property type="entry name" value="PyrdxlP-dep_Trfase_major"/>
</dbReference>
<comment type="subcellular location">
    <subcellularLocation>
        <location evidence="10">Cytoplasm</location>
    </subcellularLocation>
</comment>
<evidence type="ECO:0000256" key="3">
    <source>
        <dbReference type="ARBA" id="ARBA00022490"/>
    </source>
</evidence>
<evidence type="ECO:0000313" key="13">
    <source>
        <dbReference type="EMBL" id="KMT21296.1"/>
    </source>
</evidence>
<dbReference type="InterPro" id="IPR020578">
    <property type="entry name" value="Aminotrans_V_PyrdxlP_BS"/>
</dbReference>
<evidence type="ECO:0000256" key="6">
    <source>
        <dbReference type="ARBA" id="ARBA00022898"/>
    </source>
</evidence>
<comment type="similarity">
    <text evidence="2 10">Belongs to the class-V pyridoxal-phosphate-dependent aminotransferase family. NifS/IscS subfamily.</text>
</comment>
<proteinExistence type="inferred from homology"/>
<keyword evidence="10" id="KW-0001">2Fe-2S</keyword>
<keyword evidence="8 10" id="KW-0411">Iron-sulfur</keyword>
<dbReference type="PANTHER" id="PTHR11601">
    <property type="entry name" value="CYSTEINE DESULFURYLASE FAMILY MEMBER"/>
    <property type="match status" value="1"/>
</dbReference>
<dbReference type="NCBIfam" id="NF002806">
    <property type="entry name" value="PRK02948.1"/>
    <property type="match status" value="1"/>
</dbReference>
<comment type="subunit">
    <text evidence="10">Homodimer. Forms a heterotetramer with IscU, interacts with other sulfur acceptors.</text>
</comment>
<sequence>MDKKIVYLDHSATTYVKKEVLDDMLPYFTENFGNPSSLYSISRKTKSAIDTSREKVAKALGAKKEEIYFTAGGSEADNWALKGVAFANKNKGNHIITTNIEHPAILNTCKYLEKQGFEVTYLGVNEEGLISLEELKNSIKDTTILISIMLANNEIGTIQPISEIGKIAKESGVIFHTDAVQAVGHVDINVDEMNVDLLSIAAHKFYGPKGIGALYIRKGIKIDNIIHGGGQERKKRAGTENIPAVVGIGRAIELATENMDEKNKEIASKRDRLLNGIVAKIPYTKVNGSLESRLPNNLNVSFHFIEGEGLLLLLDQAGICASTGSACSSGSLDPSHVLLAIGLPHEIAHGSLRLSLGEATTDEEIDYVLDVLPKIVQRLRDMSPLYSKAMGEVK</sequence>
<organism evidence="13 14">
    <name type="scientific">Clostridium cylindrosporum DSM 605</name>
    <dbReference type="NCBI Taxonomy" id="1121307"/>
    <lineage>
        <taxon>Bacteria</taxon>
        <taxon>Bacillati</taxon>
        <taxon>Bacillota</taxon>
        <taxon>Clostridia</taxon>
        <taxon>Eubacteriales</taxon>
        <taxon>Clostridiaceae</taxon>
        <taxon>Clostridium</taxon>
    </lineage>
</organism>
<dbReference type="SUPFAM" id="SSF53383">
    <property type="entry name" value="PLP-dependent transferases"/>
    <property type="match status" value="1"/>
</dbReference>
<dbReference type="Gene3D" id="3.40.640.10">
    <property type="entry name" value="Type I PLP-dependent aspartate aminotransferase-like (Major domain)"/>
    <property type="match status" value="1"/>
</dbReference>
<keyword evidence="7 10" id="KW-0408">Iron</keyword>
<dbReference type="GO" id="GO:0006520">
    <property type="term" value="P:amino acid metabolic process"/>
    <property type="evidence" value="ECO:0007669"/>
    <property type="project" value="InterPro"/>
</dbReference>
<evidence type="ECO:0000256" key="8">
    <source>
        <dbReference type="ARBA" id="ARBA00023014"/>
    </source>
</evidence>
<comment type="function">
    <text evidence="10">Master enzyme that delivers sulfur to a number of partners involved in Fe-S cluster assembly, tRNA modification or cofactor biosynthesis. Catalyzes the removal of elemental sulfur atoms from cysteine to produce alanine. Functions as a sulfur delivery protein for Fe-S cluster synthesis onto IscU, an Fe-S scaffold assembly protein, as well as other S acceptor proteins.</text>
</comment>
<dbReference type="PROSITE" id="PS00595">
    <property type="entry name" value="AA_TRANSFER_CLASS_5"/>
    <property type="match status" value="1"/>
</dbReference>
<dbReference type="UniPathway" id="UPA00266"/>
<comment type="caution">
    <text evidence="13">The sequence shown here is derived from an EMBL/GenBank/DDBJ whole genome shotgun (WGS) entry which is preliminary data.</text>
</comment>
<evidence type="ECO:0000259" key="12">
    <source>
        <dbReference type="Pfam" id="PF00266"/>
    </source>
</evidence>
<dbReference type="Pfam" id="PF00266">
    <property type="entry name" value="Aminotran_5"/>
    <property type="match status" value="1"/>
</dbReference>
<dbReference type="PIRSF" id="PIRSF005572">
    <property type="entry name" value="NifS"/>
    <property type="match status" value="1"/>
</dbReference>
<name>A0A0J8G0H5_CLOCY</name>
<dbReference type="InterPro" id="IPR010240">
    <property type="entry name" value="Cys_deSase_IscS"/>
</dbReference>
<dbReference type="GO" id="GO:0051537">
    <property type="term" value="F:2 iron, 2 sulfur cluster binding"/>
    <property type="evidence" value="ECO:0007669"/>
    <property type="project" value="UniProtKB-UniRule"/>
</dbReference>
<feature type="binding site" evidence="10">
    <location>
        <position position="181"/>
    </location>
    <ligand>
        <name>pyridoxal 5'-phosphate</name>
        <dbReference type="ChEBI" id="CHEBI:597326"/>
    </ligand>
</feature>
<dbReference type="InterPro" id="IPR015422">
    <property type="entry name" value="PyrdxlP-dep_Trfase_small"/>
</dbReference>
<evidence type="ECO:0000256" key="9">
    <source>
        <dbReference type="ARBA" id="ARBA00050776"/>
    </source>
</evidence>
<evidence type="ECO:0000256" key="7">
    <source>
        <dbReference type="ARBA" id="ARBA00023004"/>
    </source>
</evidence>
<feature type="active site" description="Cysteine persulfide intermediate" evidence="10">
    <location>
        <position position="327"/>
    </location>
</feature>
<dbReference type="OrthoDB" id="9808002at2"/>
<dbReference type="RefSeq" id="WP_048570742.1">
    <property type="nucleotide sequence ID" value="NZ_LFVU01000027.1"/>
</dbReference>
<feature type="domain" description="Aminotransferase class V" evidence="12">
    <location>
        <begin position="6"/>
        <end position="368"/>
    </location>
</feature>
<feature type="binding site" evidence="10">
    <location>
        <begin position="73"/>
        <end position="74"/>
    </location>
    <ligand>
        <name>pyridoxal 5'-phosphate</name>
        <dbReference type="ChEBI" id="CHEBI:597326"/>
    </ligand>
</feature>
<dbReference type="InterPro" id="IPR016454">
    <property type="entry name" value="Cysteine_dSase"/>
</dbReference>
<dbReference type="InterPro" id="IPR015424">
    <property type="entry name" value="PyrdxlP-dep_Trfase"/>
</dbReference>
<keyword evidence="4 10" id="KW-0808">Transferase</keyword>
<dbReference type="AlphaFoldDB" id="A0A0J8G0H5"/>
<dbReference type="NCBIfam" id="TIGR03402">
    <property type="entry name" value="FeS_nifS"/>
    <property type="match status" value="1"/>
</dbReference>
<comment type="catalytic activity">
    <reaction evidence="9 10">
        <text>(sulfur carrier)-H + L-cysteine = (sulfur carrier)-SH + L-alanine</text>
        <dbReference type="Rhea" id="RHEA:43892"/>
        <dbReference type="Rhea" id="RHEA-COMP:14737"/>
        <dbReference type="Rhea" id="RHEA-COMP:14739"/>
        <dbReference type="ChEBI" id="CHEBI:29917"/>
        <dbReference type="ChEBI" id="CHEBI:35235"/>
        <dbReference type="ChEBI" id="CHEBI:57972"/>
        <dbReference type="ChEBI" id="CHEBI:64428"/>
        <dbReference type="EC" id="2.8.1.7"/>
    </reaction>
</comment>
<dbReference type="GO" id="GO:0046872">
    <property type="term" value="F:metal ion binding"/>
    <property type="evidence" value="ECO:0007669"/>
    <property type="project" value="UniProtKB-KW"/>
</dbReference>
<keyword evidence="3 10" id="KW-0963">Cytoplasm</keyword>
<comment type="pathway">
    <text evidence="10">Cofactor biosynthesis; iron-sulfur cluster biosynthesis.</text>
</comment>
<dbReference type="EC" id="2.8.1.7" evidence="10"/>
<evidence type="ECO:0000256" key="1">
    <source>
        <dbReference type="ARBA" id="ARBA00001933"/>
    </source>
</evidence>
<dbReference type="STRING" id="1121307.CLCY_2c00560"/>
<feature type="modified residue" description="N6-(pyridoxal phosphate)lysine" evidence="10">
    <location>
        <position position="204"/>
    </location>
</feature>
<evidence type="ECO:0000313" key="14">
    <source>
        <dbReference type="Proteomes" id="UP000036756"/>
    </source>
</evidence>
<dbReference type="GO" id="GO:0030170">
    <property type="term" value="F:pyridoxal phosphate binding"/>
    <property type="evidence" value="ECO:0007669"/>
    <property type="project" value="UniProtKB-UniRule"/>
</dbReference>
<reference evidence="13 14" key="1">
    <citation type="submission" date="2015-06" db="EMBL/GenBank/DDBJ databases">
        <title>Draft genome sequence of the purine-degrading Clostridium cylindrosporum HC-1 (DSM 605).</title>
        <authorList>
            <person name="Poehlein A."/>
            <person name="Schiel-Bengelsdorf B."/>
            <person name="Bengelsdorf F."/>
            <person name="Daniel R."/>
            <person name="Duerre P."/>
        </authorList>
    </citation>
    <scope>NUCLEOTIDE SEQUENCE [LARGE SCALE GENOMIC DNA]</scope>
    <source>
        <strain evidence="13 14">DSM 605</strain>
    </source>
</reference>
<accession>A0A0J8G0H5</accession>
<evidence type="ECO:0000256" key="11">
    <source>
        <dbReference type="RuleBase" id="RU004504"/>
    </source>
</evidence>
<feature type="binding site" evidence="10">
    <location>
        <position position="153"/>
    </location>
    <ligand>
        <name>pyridoxal 5'-phosphate</name>
        <dbReference type="ChEBI" id="CHEBI:597326"/>
    </ligand>
</feature>
<evidence type="ECO:0000256" key="4">
    <source>
        <dbReference type="ARBA" id="ARBA00022679"/>
    </source>
</evidence>
<comment type="cofactor">
    <cofactor evidence="1 10 11">
        <name>pyridoxal 5'-phosphate</name>
        <dbReference type="ChEBI" id="CHEBI:597326"/>
    </cofactor>
</comment>
<dbReference type="PATRIC" id="fig|1121307.3.peg.912"/>
<feature type="binding site" evidence="10">
    <location>
        <position position="239"/>
    </location>
    <ligand>
        <name>pyridoxal 5'-phosphate</name>
        <dbReference type="ChEBI" id="CHEBI:597326"/>
    </ligand>
</feature>
<keyword evidence="5 10" id="KW-0479">Metal-binding</keyword>
<dbReference type="InterPro" id="IPR017772">
    <property type="entry name" value="Cys_deSase_NifS_bac/arc"/>
</dbReference>
<dbReference type="Gene3D" id="3.90.1150.10">
    <property type="entry name" value="Aspartate Aminotransferase, domain 1"/>
    <property type="match status" value="1"/>
</dbReference>
<dbReference type="GO" id="GO:1990221">
    <property type="term" value="C:L-cysteine desulfurase complex"/>
    <property type="evidence" value="ECO:0007669"/>
    <property type="project" value="UniProtKB-ARBA"/>
</dbReference>
<keyword evidence="14" id="KW-1185">Reference proteome</keyword>